<proteinExistence type="predicted"/>
<keyword evidence="3" id="KW-0812">Transmembrane</keyword>
<organism evidence="5 6">
    <name type="scientific">Pneumocystis murina (strain B123)</name>
    <name type="common">Mouse pneumocystis pneumonia agent</name>
    <name type="synonym">Pneumocystis carinii f. sp. muris</name>
    <dbReference type="NCBI Taxonomy" id="1069680"/>
    <lineage>
        <taxon>Eukaryota</taxon>
        <taxon>Fungi</taxon>
        <taxon>Dikarya</taxon>
        <taxon>Ascomycota</taxon>
        <taxon>Taphrinomycotina</taxon>
        <taxon>Pneumocystomycetes</taxon>
        <taxon>Pneumocystaceae</taxon>
        <taxon>Pneumocystis</taxon>
    </lineage>
</organism>
<keyword evidence="6" id="KW-1185">Reference proteome</keyword>
<feature type="region of interest" description="Disordered" evidence="2">
    <location>
        <begin position="1026"/>
        <end position="1050"/>
    </location>
</feature>
<dbReference type="InterPro" id="IPR003330">
    <property type="entry name" value="MSG"/>
</dbReference>
<dbReference type="STRING" id="1069680.M7NV10"/>
<keyword evidence="1" id="KW-0175">Coiled coil</keyword>
<dbReference type="Proteomes" id="UP000011958">
    <property type="component" value="Unassembled WGS sequence"/>
</dbReference>
<gene>
    <name evidence="5" type="ORF">PNEG_00565</name>
</gene>
<feature type="coiled-coil region" evidence="1">
    <location>
        <begin position="786"/>
        <end position="834"/>
    </location>
</feature>
<accession>M7NV10</accession>
<evidence type="ECO:0000313" key="6">
    <source>
        <dbReference type="Proteomes" id="UP000011958"/>
    </source>
</evidence>
<feature type="compositionally biased region" description="Low complexity" evidence="2">
    <location>
        <begin position="884"/>
        <end position="897"/>
    </location>
</feature>
<dbReference type="EMBL" id="AFWA02000002">
    <property type="protein sequence ID" value="EMR10961.1"/>
    <property type="molecule type" value="Genomic_DNA"/>
</dbReference>
<sequence>MDICICLRLKSYRNYFFSTINKIILIAILNLITLTYGNQSVDLSIKSSQINAVNPLSKGFIVKEEDIYAFILKRNYVDESKCKAKLEEYCKELKDIDPELNKVNSKVREICNNNDKRRKCKDLRLNIAKKALQLDSKMYKIAQKYMTYENCDKYLRECFFFERSAFNLLIDCYFLRYDCYVKKLSKLKSEIILQAIDDNIANYNDFKEKMKKICPIFIQQGNYLLFECLEIEKSFEKLNEYINYFCNSLNINFNDNELQEKCYEKLKNCYFLKNKCEKKCNELKVLCEKKNITYKPPEKDFNPINPEATLLKKIDLDGFYKKMRDEGIVGGNLETTLDDMLIYLSVGSSGLKENECKDVLKKNCDFLKYLSPKFKELCEDDKKQKCKDILEIKDRCKRHEITLYLNGFSPSFLQITGMRAQIFWNDLSTSFNDKECLKYTVECFFIRKTCRSNPTSGCINLQLACYKKQQERLFIKLIESQLVEKQYNLKSKDEKLKICQKIVMEKCVALANSDIKNFLKCLRPKEICLELEEIIFARSKDLEQALDQARDFPKEEDCIELKKDCEGIARDLGSNNLKCVTLKERCKYLEVTKELKYDFLKDKSDSLVNIQNCMKALKEKCDGLFKRGTNAFGVSCALPEETCKFMVSEVENHCNAFKNNIEKHDIVNKSKNGNETLVEEICILWDPYCDELMENCPDKLKKGDNGNEKGVCLQLKENCRPFFEKLKLEDELTHELKGSLGKDDECKKALGKHCSERKDSGNQKFNSFCNTDKDKDVEGKVCKKLVEKVKEKCLTLKNKLDKEKDELKKKKDEYEKVKQEAEKFAKEAKLLLLRLGKDVQGAESKVQDNSSPKSVLPSALPPAQPRPPTGSSRLPSGGIPAGLPTPGGSTPSGTTNTSNVILVRRTFVSGEVSEAEKKAFVATARALELYLELKEKCKGLQGDCGFRKDCPGCEAACKEIDKLCEGIEGLKVTPQHTVTLTTTKSINGGKVTEQCTFPQTTGIWTSTFTVTSTVTWTSMQKCKPTRCTSDSSKETQTQKEEEEEKEVKSNQGMKIRVPEMIKIMLLGVIVMGML</sequence>
<dbReference type="GeneID" id="19894263"/>
<dbReference type="Pfam" id="PF02349">
    <property type="entry name" value="MSG"/>
    <property type="match status" value="5"/>
</dbReference>
<dbReference type="HOGENOM" id="CLU_010455_0_0_1"/>
<protein>
    <recommendedName>
        <fullName evidence="4">Major surface glycoprotein 2 C-terminal domain-containing protein</fullName>
    </recommendedName>
</protein>
<feature type="domain" description="Major surface glycoprotein 2 C-terminal" evidence="4">
    <location>
        <begin position="899"/>
        <end position="928"/>
    </location>
</feature>
<evidence type="ECO:0000259" key="4">
    <source>
        <dbReference type="Pfam" id="PF12373"/>
    </source>
</evidence>
<dbReference type="OrthoDB" id="5400168at2759"/>
<evidence type="ECO:0000256" key="1">
    <source>
        <dbReference type="SAM" id="Coils"/>
    </source>
</evidence>
<evidence type="ECO:0000256" key="3">
    <source>
        <dbReference type="SAM" id="Phobius"/>
    </source>
</evidence>
<dbReference type="Pfam" id="PF12373">
    <property type="entry name" value="Msg2_C"/>
    <property type="match status" value="1"/>
</dbReference>
<name>M7NV10_PNEMU</name>
<keyword evidence="3" id="KW-0472">Membrane</keyword>
<feature type="region of interest" description="Disordered" evidence="2">
    <location>
        <begin position="842"/>
        <end position="897"/>
    </location>
</feature>
<dbReference type="eggNOG" id="KOG3544">
    <property type="taxonomic scope" value="Eukaryota"/>
</dbReference>
<evidence type="ECO:0000313" key="5">
    <source>
        <dbReference type="EMBL" id="EMR10961.1"/>
    </source>
</evidence>
<evidence type="ECO:0000256" key="2">
    <source>
        <dbReference type="SAM" id="MobiDB-lite"/>
    </source>
</evidence>
<reference evidence="6" key="1">
    <citation type="journal article" date="2016" name="Nat. Commun.">
        <title>Genome analysis of three Pneumocystis species reveals adaptation mechanisms to life exclusively in mammalian hosts.</title>
        <authorList>
            <person name="Ma L."/>
            <person name="Chen Z."/>
            <person name="Huang D.W."/>
            <person name="Kutty G."/>
            <person name="Ishihara M."/>
            <person name="Wang H."/>
            <person name="Abouelleil A."/>
            <person name="Bishop L."/>
            <person name="Davey E."/>
            <person name="Deng R."/>
            <person name="Deng X."/>
            <person name="Fan L."/>
            <person name="Fantoni G."/>
            <person name="Fitzgerald M."/>
            <person name="Gogineni E."/>
            <person name="Goldberg J.M."/>
            <person name="Handley G."/>
            <person name="Hu X."/>
            <person name="Huber C."/>
            <person name="Jiao X."/>
            <person name="Jones K."/>
            <person name="Levin J.Z."/>
            <person name="Liu Y."/>
            <person name="Macdonald P."/>
            <person name="Melnikov A."/>
            <person name="Raley C."/>
            <person name="Sassi M."/>
            <person name="Sherman B.T."/>
            <person name="Song X."/>
            <person name="Sykes S."/>
            <person name="Tran B."/>
            <person name="Walsh L."/>
            <person name="Xia Y."/>
            <person name="Yang J."/>
            <person name="Young S."/>
            <person name="Zeng Q."/>
            <person name="Zheng X."/>
            <person name="Stephens R."/>
            <person name="Nusbaum C."/>
            <person name="Birren B.W."/>
            <person name="Azadi P."/>
            <person name="Lempicki R.A."/>
            <person name="Cuomo C.A."/>
            <person name="Kovacs J.A."/>
        </authorList>
    </citation>
    <scope>NUCLEOTIDE SEQUENCE [LARGE SCALE GENOMIC DNA]</scope>
    <source>
        <strain evidence="6">B123</strain>
    </source>
</reference>
<dbReference type="VEuPathDB" id="FungiDB:PNEG_00565"/>
<comment type="caution">
    <text evidence="5">The sequence shown here is derived from an EMBL/GenBank/DDBJ whole genome shotgun (WGS) entry which is preliminary data.</text>
</comment>
<keyword evidence="3" id="KW-1133">Transmembrane helix</keyword>
<dbReference type="AlphaFoldDB" id="M7NV10"/>
<feature type="compositionally biased region" description="Pro residues" evidence="2">
    <location>
        <begin position="859"/>
        <end position="868"/>
    </location>
</feature>
<dbReference type="InterPro" id="IPR021041">
    <property type="entry name" value="Maj_surf_glycoprot_2_C"/>
</dbReference>
<feature type="transmembrane region" description="Helical" evidence="3">
    <location>
        <begin position="15"/>
        <end position="37"/>
    </location>
</feature>
<dbReference type="RefSeq" id="XP_007872459.1">
    <property type="nucleotide sequence ID" value="XM_007874268.1"/>
</dbReference>